<evidence type="ECO:0000313" key="2">
    <source>
        <dbReference type="EMBL" id="EIP90082.1"/>
    </source>
</evidence>
<gene>
    <name evidence="2" type="ORF">A33K_13667</name>
</gene>
<proteinExistence type="predicted"/>
<protein>
    <submittedName>
        <fullName evidence="2">Uncharacterized protein</fullName>
    </submittedName>
</protein>
<name>A0ABN0GCX5_9BURK</name>
<organism evidence="2 3">
    <name type="scientific">Burkholderia humptydooensis MSMB43</name>
    <dbReference type="NCBI Taxonomy" id="441157"/>
    <lineage>
        <taxon>Bacteria</taxon>
        <taxon>Pseudomonadati</taxon>
        <taxon>Pseudomonadota</taxon>
        <taxon>Betaproteobacteria</taxon>
        <taxon>Burkholderiales</taxon>
        <taxon>Burkholderiaceae</taxon>
        <taxon>Burkholderia</taxon>
        <taxon>pseudomallei group</taxon>
    </lineage>
</organism>
<evidence type="ECO:0000313" key="3">
    <source>
        <dbReference type="Proteomes" id="UP000004682"/>
    </source>
</evidence>
<sequence length="45" mass="5160">MSAPTQAVTGERHPALSRLGATVVRSFERAERRERRVRPDQTRRA</sequence>
<reference evidence="3" key="1">
    <citation type="journal article" date="2012" name="J. Bacteriol.">
        <title>Revised Genome Sequence of Burkholderia thailandensis MSMB43 with Improved Annotation.</title>
        <authorList>
            <person name="Zhuo Y."/>
            <person name="Liu L."/>
            <person name="Wang Q."/>
            <person name="Liu X."/>
            <person name="Ren B."/>
            <person name="Liu M."/>
            <person name="Ni P."/>
            <person name="Cheng Y.Q."/>
            <person name="Zhang L."/>
        </authorList>
    </citation>
    <scope>NUCLEOTIDE SEQUENCE [LARGE SCALE GENOMIC DNA]</scope>
    <source>
        <strain evidence="3">MSMB43</strain>
    </source>
</reference>
<keyword evidence="3" id="KW-1185">Reference proteome</keyword>
<feature type="region of interest" description="Disordered" evidence="1">
    <location>
        <begin position="1"/>
        <end position="20"/>
    </location>
</feature>
<evidence type="ECO:0000256" key="1">
    <source>
        <dbReference type="SAM" id="MobiDB-lite"/>
    </source>
</evidence>
<dbReference type="EMBL" id="JH692061">
    <property type="protein sequence ID" value="EIP90082.1"/>
    <property type="molecule type" value="Genomic_DNA"/>
</dbReference>
<dbReference type="Proteomes" id="UP000004682">
    <property type="component" value="Unassembled WGS sequence"/>
</dbReference>
<accession>A0ABN0GCX5</accession>